<name>A0A183T764_SCHSO</name>
<keyword evidence="2" id="KW-1185">Reference proteome</keyword>
<protein>
    <submittedName>
        <fullName evidence="1 3">Uncharacterized protein</fullName>
    </submittedName>
</protein>
<evidence type="ECO:0000313" key="1">
    <source>
        <dbReference type="EMBL" id="VDL98697.1"/>
    </source>
</evidence>
<proteinExistence type="predicted"/>
<sequence length="171" mass="19598">MPYWDNFFMMGFWDLAHSSLSSYFSSFTHLFLLFPPRSLFSVTLTSHPPLLPLSSPCPLPTRSKTFYDESDMQLHNPRSNRSERRTVLVTSELARYKVENVALSETRFSEQGQLEEVGAGYTFFWSGRSKADRLDAGVTFSIQNDIVGRLPCLPQEVNDRMISLYQPLQGD</sequence>
<dbReference type="EMBL" id="UYSU01037175">
    <property type="protein sequence ID" value="VDL98697.1"/>
    <property type="molecule type" value="Genomic_DNA"/>
</dbReference>
<gene>
    <name evidence="1" type="ORF">SSLN_LOCUS12312</name>
</gene>
<dbReference type="Proteomes" id="UP000275846">
    <property type="component" value="Unassembled WGS sequence"/>
</dbReference>
<reference evidence="3" key="1">
    <citation type="submission" date="2016-06" db="UniProtKB">
        <authorList>
            <consortium name="WormBaseParasite"/>
        </authorList>
    </citation>
    <scope>IDENTIFICATION</scope>
</reference>
<dbReference type="WBParaSite" id="SSLN_0001277301-mRNA-1">
    <property type="protein sequence ID" value="SSLN_0001277301-mRNA-1"/>
    <property type="gene ID" value="SSLN_0001277301"/>
</dbReference>
<evidence type="ECO:0000313" key="2">
    <source>
        <dbReference type="Proteomes" id="UP000275846"/>
    </source>
</evidence>
<accession>A0A183T764</accession>
<evidence type="ECO:0000313" key="3">
    <source>
        <dbReference type="WBParaSite" id="SSLN_0001277301-mRNA-1"/>
    </source>
</evidence>
<reference evidence="1 2" key="2">
    <citation type="submission" date="2018-11" db="EMBL/GenBank/DDBJ databases">
        <authorList>
            <consortium name="Pathogen Informatics"/>
        </authorList>
    </citation>
    <scope>NUCLEOTIDE SEQUENCE [LARGE SCALE GENOMIC DNA]</scope>
    <source>
        <strain evidence="1 2">NST_G2</strain>
    </source>
</reference>
<organism evidence="3">
    <name type="scientific">Schistocephalus solidus</name>
    <name type="common">Tapeworm</name>
    <dbReference type="NCBI Taxonomy" id="70667"/>
    <lineage>
        <taxon>Eukaryota</taxon>
        <taxon>Metazoa</taxon>
        <taxon>Spiralia</taxon>
        <taxon>Lophotrochozoa</taxon>
        <taxon>Platyhelminthes</taxon>
        <taxon>Cestoda</taxon>
        <taxon>Eucestoda</taxon>
        <taxon>Diphyllobothriidea</taxon>
        <taxon>Diphyllobothriidae</taxon>
        <taxon>Schistocephalus</taxon>
    </lineage>
</organism>
<dbReference type="AlphaFoldDB" id="A0A183T764"/>